<dbReference type="SUPFAM" id="SSF51735">
    <property type="entry name" value="NAD(P)-binding Rossmann-fold domains"/>
    <property type="match status" value="1"/>
</dbReference>
<dbReference type="RefSeq" id="WP_191257651.1">
    <property type="nucleotide sequence ID" value="NZ_BNAY01000007.1"/>
</dbReference>
<evidence type="ECO:0000313" key="5">
    <source>
        <dbReference type="EMBL" id="GHH28307.1"/>
    </source>
</evidence>
<evidence type="ECO:0000256" key="3">
    <source>
        <dbReference type="RuleBase" id="RU000363"/>
    </source>
</evidence>
<comment type="caution">
    <text evidence="5">The sequence shown here is derived from an EMBL/GenBank/DDBJ whole genome shotgun (WGS) entry which is preliminary data.</text>
</comment>
<accession>A0ABQ3LWV5</accession>
<dbReference type="CDD" id="cd05233">
    <property type="entry name" value="SDR_c"/>
    <property type="match status" value="1"/>
</dbReference>
<keyword evidence="6" id="KW-1185">Reference proteome</keyword>
<feature type="compositionally biased region" description="Basic and acidic residues" evidence="4">
    <location>
        <begin position="15"/>
        <end position="25"/>
    </location>
</feature>
<dbReference type="Gene3D" id="3.40.50.720">
    <property type="entry name" value="NAD(P)-binding Rossmann-like Domain"/>
    <property type="match status" value="1"/>
</dbReference>
<dbReference type="EMBL" id="BNAY01000007">
    <property type="protein sequence ID" value="GHH28307.1"/>
    <property type="molecule type" value="Genomic_DNA"/>
</dbReference>
<dbReference type="InterPro" id="IPR036291">
    <property type="entry name" value="NAD(P)-bd_dom_sf"/>
</dbReference>
<proteinExistence type="inferred from homology"/>
<reference evidence="6" key="1">
    <citation type="journal article" date="2019" name="Int. J. Syst. Evol. Microbiol.">
        <title>The Global Catalogue of Microorganisms (GCM) 10K type strain sequencing project: providing services to taxonomists for standard genome sequencing and annotation.</title>
        <authorList>
            <consortium name="The Broad Institute Genomics Platform"/>
            <consortium name="The Broad Institute Genome Sequencing Center for Infectious Disease"/>
            <person name="Wu L."/>
            <person name="Ma J."/>
        </authorList>
    </citation>
    <scope>NUCLEOTIDE SEQUENCE [LARGE SCALE GENOMIC DNA]</scope>
    <source>
        <strain evidence="6">CGMCC 4.7683</strain>
    </source>
</reference>
<dbReference type="PRINTS" id="PR00080">
    <property type="entry name" value="SDRFAMILY"/>
</dbReference>
<comment type="similarity">
    <text evidence="1 3">Belongs to the short-chain dehydrogenases/reductases (SDR) family.</text>
</comment>
<evidence type="ECO:0008006" key="7">
    <source>
        <dbReference type="Google" id="ProtNLM"/>
    </source>
</evidence>
<evidence type="ECO:0000256" key="1">
    <source>
        <dbReference type="ARBA" id="ARBA00006484"/>
    </source>
</evidence>
<sequence>MIGYGTHRSPCSAPEPREALDEGAPRPRVLITGGGRGLGKVCAERLAADGASVFVTGRDEQMLIETVKGIRHDGGVAEFLGVDLTAAHSAADLVTSVTEAFGGIDVLVNNAGNAGPHGPLWSVDEREWWRTLEVNLRGACTLTSAVLPGMIAQGGGRVITMVSRAGVTRWPFASAYAVSKAALVSMTANLEGELRGTGVKVFAFDPGKLEIGMTGTHFERGHTGNPWEDHIHDWLRETRDRGGFTPVDTAVRAFTNMVSGSSDHFAGRYVTTEDLVPGEVSTGAFGAPGSPHGDHE</sequence>
<feature type="region of interest" description="Disordered" evidence="4">
    <location>
        <begin position="1"/>
        <end position="27"/>
    </location>
</feature>
<dbReference type="Proteomes" id="UP000635387">
    <property type="component" value="Unassembled WGS sequence"/>
</dbReference>
<name>A0ABQ3LWV5_9PSEU</name>
<keyword evidence="2" id="KW-0560">Oxidoreductase</keyword>
<gene>
    <name evidence="5" type="ORF">GCM10017790_58930</name>
</gene>
<dbReference type="InterPro" id="IPR002347">
    <property type="entry name" value="SDR_fam"/>
</dbReference>
<evidence type="ECO:0000313" key="6">
    <source>
        <dbReference type="Proteomes" id="UP000635387"/>
    </source>
</evidence>
<dbReference type="Pfam" id="PF00106">
    <property type="entry name" value="adh_short"/>
    <property type="match status" value="1"/>
</dbReference>
<organism evidence="5 6">
    <name type="scientific">Amycolatopsis oliviviridis</name>
    <dbReference type="NCBI Taxonomy" id="1471590"/>
    <lineage>
        <taxon>Bacteria</taxon>
        <taxon>Bacillati</taxon>
        <taxon>Actinomycetota</taxon>
        <taxon>Actinomycetes</taxon>
        <taxon>Pseudonocardiales</taxon>
        <taxon>Pseudonocardiaceae</taxon>
        <taxon>Amycolatopsis</taxon>
    </lineage>
</organism>
<evidence type="ECO:0000256" key="4">
    <source>
        <dbReference type="SAM" id="MobiDB-lite"/>
    </source>
</evidence>
<protein>
    <recommendedName>
        <fullName evidence="7">SDR family oxidoreductase</fullName>
    </recommendedName>
</protein>
<dbReference type="PRINTS" id="PR00081">
    <property type="entry name" value="GDHRDH"/>
</dbReference>
<dbReference type="PANTHER" id="PTHR43669">
    <property type="entry name" value="5-KETO-D-GLUCONATE 5-REDUCTASE"/>
    <property type="match status" value="1"/>
</dbReference>
<evidence type="ECO:0000256" key="2">
    <source>
        <dbReference type="ARBA" id="ARBA00023002"/>
    </source>
</evidence>
<dbReference type="PANTHER" id="PTHR43669:SF3">
    <property type="entry name" value="ALCOHOL DEHYDROGENASE, PUTATIVE (AFU_ORTHOLOGUE AFUA_3G03445)-RELATED"/>
    <property type="match status" value="1"/>
</dbReference>